<dbReference type="OrthoDB" id="9808762at2"/>
<evidence type="ECO:0000259" key="1">
    <source>
        <dbReference type="Pfam" id="PF03551"/>
    </source>
</evidence>
<dbReference type="InterPro" id="IPR036390">
    <property type="entry name" value="WH_DNA-bd_sf"/>
</dbReference>
<keyword evidence="3" id="KW-1185">Reference proteome</keyword>
<dbReference type="RefSeq" id="WP_066465765.1">
    <property type="nucleotide sequence ID" value="NZ_MATO01000056.1"/>
</dbReference>
<comment type="caution">
    <text evidence="2">The sequence shown here is derived from an EMBL/GenBank/DDBJ whole genome shotgun (WGS) entry which is preliminary data.</text>
</comment>
<dbReference type="Proteomes" id="UP000093482">
    <property type="component" value="Unassembled WGS sequence"/>
</dbReference>
<dbReference type="InterPro" id="IPR005149">
    <property type="entry name" value="Tscrpt_reg_PadR_N"/>
</dbReference>
<dbReference type="AlphaFoldDB" id="A0A1C0YJD9"/>
<dbReference type="PANTHER" id="PTHR43252:SF2">
    <property type="entry name" value="TRANSCRIPTION REGULATOR, PADR-LIKE FAMILY"/>
    <property type="match status" value="1"/>
</dbReference>
<dbReference type="SUPFAM" id="SSF46785">
    <property type="entry name" value="Winged helix' DNA-binding domain"/>
    <property type="match status" value="1"/>
</dbReference>
<organism evidence="2 3">
    <name type="scientific">Caryophanon latum</name>
    <dbReference type="NCBI Taxonomy" id="33977"/>
    <lineage>
        <taxon>Bacteria</taxon>
        <taxon>Bacillati</taxon>
        <taxon>Bacillota</taxon>
        <taxon>Bacilli</taxon>
        <taxon>Bacillales</taxon>
        <taxon>Caryophanaceae</taxon>
        <taxon>Caryophanon</taxon>
    </lineage>
</organism>
<dbReference type="PANTHER" id="PTHR43252">
    <property type="entry name" value="TRANSCRIPTIONAL REGULATOR YQJI"/>
    <property type="match status" value="1"/>
</dbReference>
<protein>
    <submittedName>
        <fullName evidence="2">Transcriptional regulator</fullName>
    </submittedName>
</protein>
<gene>
    <name evidence="2" type="ORF">A6K76_02520</name>
</gene>
<accession>A0A1C0YJD9</accession>
<name>A0A1C0YJD9_9BACL</name>
<feature type="domain" description="Transcription regulator PadR N-terminal" evidence="1">
    <location>
        <begin position="7"/>
        <end position="82"/>
    </location>
</feature>
<dbReference type="Gene3D" id="1.10.10.10">
    <property type="entry name" value="Winged helix-like DNA-binding domain superfamily/Winged helix DNA-binding domain"/>
    <property type="match status" value="1"/>
</dbReference>
<dbReference type="EMBL" id="MATO01000056">
    <property type="protein sequence ID" value="OCS87263.1"/>
    <property type="molecule type" value="Genomic_DNA"/>
</dbReference>
<dbReference type="InterPro" id="IPR036388">
    <property type="entry name" value="WH-like_DNA-bd_sf"/>
</dbReference>
<sequence>MTIQIYILSKLIERDHYPYELKKGLSEPVPFDKMANITESKLYYHFESLTKQGLIEEAELIKEEHRPDKQLYTITEKGRLALPQKIYDVFEKSKQMSDLIIGLIFIQYVDIQKVITLVQVKKMALENKRETLTKVYEKTVIPAHLEETIHLANGYFMESLQREISWFERVLEMLHHD</sequence>
<dbReference type="Pfam" id="PF03551">
    <property type="entry name" value="PadR"/>
    <property type="match status" value="1"/>
</dbReference>
<evidence type="ECO:0000313" key="2">
    <source>
        <dbReference type="EMBL" id="OCS87263.1"/>
    </source>
</evidence>
<evidence type="ECO:0000313" key="3">
    <source>
        <dbReference type="Proteomes" id="UP000093482"/>
    </source>
</evidence>
<proteinExistence type="predicted"/>
<reference evidence="2 3" key="1">
    <citation type="submission" date="2016-07" db="EMBL/GenBank/DDBJ databases">
        <title>Caryophanon latum genome sequencing.</title>
        <authorList>
            <person name="Verma A."/>
            <person name="Pal Y."/>
            <person name="Krishnamurthi S."/>
        </authorList>
    </citation>
    <scope>NUCLEOTIDE SEQUENCE [LARGE SCALE GENOMIC DNA]</scope>
    <source>
        <strain evidence="2 3">DSM 14151</strain>
    </source>
</reference>